<reference evidence="3" key="1">
    <citation type="submission" date="2019-02" db="EMBL/GenBank/DDBJ databases">
        <title>Draft genome sequence of Planktothrix agardhii NIES-905.</title>
        <authorList>
            <person name="Yamaguchi H."/>
            <person name="Suzuki S."/>
            <person name="Kawachi M."/>
        </authorList>
    </citation>
    <scope>NUCLEOTIDE SEQUENCE [LARGE SCALE GENOMIC DNA]</scope>
    <source>
        <strain evidence="3">CCAP 1459/11A</strain>
    </source>
</reference>
<dbReference type="RefSeq" id="WP_141293701.1">
    <property type="nucleotide sequence ID" value="NZ_BJCD01000032.1"/>
</dbReference>
<protein>
    <submittedName>
        <fullName evidence="2">Uncharacterized protein</fullName>
    </submittedName>
</protein>
<comment type="caution">
    <text evidence="2">The sequence shown here is derived from an EMBL/GenBank/DDBJ whole genome shotgun (WGS) entry which is preliminary data.</text>
</comment>
<gene>
    <name evidence="2" type="ORF">PA905_10690</name>
</gene>
<name>A0A4P5ZE36_PLAAG</name>
<evidence type="ECO:0000256" key="1">
    <source>
        <dbReference type="SAM" id="Phobius"/>
    </source>
</evidence>
<keyword evidence="1" id="KW-0812">Transmembrane</keyword>
<keyword evidence="1" id="KW-1133">Transmembrane helix</keyword>
<proteinExistence type="predicted"/>
<dbReference type="EMBL" id="BJCD01000032">
    <property type="protein sequence ID" value="GDZ93234.1"/>
    <property type="molecule type" value="Genomic_DNA"/>
</dbReference>
<accession>A0A4P5ZE36</accession>
<dbReference type="AlphaFoldDB" id="A0A4P5ZE36"/>
<organism evidence="2 3">
    <name type="scientific">Planktothrix agardhii CCAP 1459/11A</name>
    <dbReference type="NCBI Taxonomy" id="282420"/>
    <lineage>
        <taxon>Bacteria</taxon>
        <taxon>Bacillati</taxon>
        <taxon>Cyanobacteriota</taxon>
        <taxon>Cyanophyceae</taxon>
        <taxon>Oscillatoriophycideae</taxon>
        <taxon>Oscillatoriales</taxon>
        <taxon>Microcoleaceae</taxon>
        <taxon>Planktothrix</taxon>
    </lineage>
</organism>
<keyword evidence="1" id="KW-0472">Membrane</keyword>
<evidence type="ECO:0000313" key="2">
    <source>
        <dbReference type="EMBL" id="GDZ93234.1"/>
    </source>
</evidence>
<feature type="transmembrane region" description="Helical" evidence="1">
    <location>
        <begin position="6"/>
        <end position="27"/>
    </location>
</feature>
<evidence type="ECO:0000313" key="3">
    <source>
        <dbReference type="Proteomes" id="UP000299794"/>
    </source>
</evidence>
<dbReference type="Proteomes" id="UP000299794">
    <property type="component" value="Unassembled WGS sequence"/>
</dbReference>
<sequence length="196" mass="22359">MTGLSEAILLPIIILVLLIVVMGIALYKEKKRLLRSSNRRDYRNRIHNSSSQTSTQIQWNDIPINHYSNSSDPPTNTSFENSQIGWIDIEVNNSPVFIDIPTPSVPQNHENEPIPDPNFFDPTVPDDLNNILESIIGSRDPLTLAIFRPGERVYLCRRCRSAYHEDSLQELNRKCANCDTDQYIIISELPLNINSN</sequence>